<dbReference type="PANTHER" id="PTHR19965:SF82">
    <property type="entry name" value="THO COMPLEX SUBUNIT 4"/>
    <property type="match status" value="1"/>
</dbReference>
<keyword evidence="1 2" id="KW-0694">RNA-binding</keyword>
<feature type="domain" description="RRM" evidence="4">
    <location>
        <begin position="164"/>
        <end position="241"/>
    </location>
</feature>
<sequence length="284" mass="30375">MSSMDIDLPLEDVIKKSRAQKKSGPKKSPALQKRVQQKNNGPSLGPKKTGKINKSFTTKGPGRVGAPGGQKPKNVVRNPLLNRTGITTAALRAQAIKKPTPPKLDPSSIIITKTVTPKLNTKAEKPRLNRSPPAAQKPVGGGGNQIRGISGNSGFSIRGGSGPTTILIRNLDPGANAEDVRAAFMSFGEVLDCELAVDRSGRSLGEAEVQFASRDSALKAVQQLDGELADGRVLRLSLRDNNAKSERSLFGQSVRSMVSSSVRPESRLYSDNINTTRSSVFDRR</sequence>
<evidence type="ECO:0000313" key="6">
    <source>
        <dbReference type="Proteomes" id="UP000654370"/>
    </source>
</evidence>
<dbReference type="InterPro" id="IPR012677">
    <property type="entry name" value="Nucleotide-bd_a/b_plait_sf"/>
</dbReference>
<dbReference type="PROSITE" id="PS50102">
    <property type="entry name" value="RRM"/>
    <property type="match status" value="1"/>
</dbReference>
<reference evidence="5" key="1">
    <citation type="submission" date="2020-12" db="EMBL/GenBank/DDBJ databases">
        <title>Metabolic potential, ecology and presence of endohyphal bacteria is reflected in genomic diversity of Mucoromycotina.</title>
        <authorList>
            <person name="Muszewska A."/>
            <person name="Okrasinska A."/>
            <person name="Steczkiewicz K."/>
            <person name="Drgas O."/>
            <person name="Orlowska M."/>
            <person name="Perlinska-Lenart U."/>
            <person name="Aleksandrzak-Piekarczyk T."/>
            <person name="Szatraj K."/>
            <person name="Zielenkiewicz U."/>
            <person name="Pilsyk S."/>
            <person name="Malc E."/>
            <person name="Mieczkowski P."/>
            <person name="Kruszewska J.S."/>
            <person name="Biernat P."/>
            <person name="Pawlowska J."/>
        </authorList>
    </citation>
    <scope>NUCLEOTIDE SEQUENCE</scope>
    <source>
        <strain evidence="5">WA0000067209</strain>
    </source>
</reference>
<feature type="compositionally biased region" description="Basic residues" evidence="3">
    <location>
        <begin position="16"/>
        <end position="25"/>
    </location>
</feature>
<dbReference type="GO" id="GO:0005634">
    <property type="term" value="C:nucleus"/>
    <property type="evidence" value="ECO:0007669"/>
    <property type="project" value="TreeGrafter"/>
</dbReference>
<evidence type="ECO:0000256" key="3">
    <source>
        <dbReference type="SAM" id="MobiDB-lite"/>
    </source>
</evidence>
<protein>
    <recommendedName>
        <fullName evidence="4">RRM domain-containing protein</fullName>
    </recommendedName>
</protein>
<accession>A0A8H7UCW1</accession>
<feature type="region of interest" description="Disordered" evidence="3">
    <location>
        <begin position="124"/>
        <end position="155"/>
    </location>
</feature>
<comment type="caution">
    <text evidence="5">The sequence shown here is derived from an EMBL/GenBank/DDBJ whole genome shotgun (WGS) entry which is preliminary data.</text>
</comment>
<evidence type="ECO:0000256" key="1">
    <source>
        <dbReference type="ARBA" id="ARBA00022884"/>
    </source>
</evidence>
<dbReference type="SMART" id="SM00360">
    <property type="entry name" value="RRM"/>
    <property type="match status" value="1"/>
</dbReference>
<dbReference type="Proteomes" id="UP000654370">
    <property type="component" value="Unassembled WGS sequence"/>
</dbReference>
<name>A0A8H7UCW1_MORIS</name>
<evidence type="ECO:0000259" key="4">
    <source>
        <dbReference type="PROSITE" id="PS50102"/>
    </source>
</evidence>
<dbReference type="GO" id="GO:0003729">
    <property type="term" value="F:mRNA binding"/>
    <property type="evidence" value="ECO:0007669"/>
    <property type="project" value="TreeGrafter"/>
</dbReference>
<evidence type="ECO:0000256" key="2">
    <source>
        <dbReference type="PROSITE-ProRule" id="PRU00176"/>
    </source>
</evidence>
<dbReference type="PANTHER" id="PTHR19965">
    <property type="entry name" value="RNA AND EXPORT FACTOR BINDING PROTEIN"/>
    <property type="match status" value="1"/>
</dbReference>
<dbReference type="InterPro" id="IPR035979">
    <property type="entry name" value="RBD_domain_sf"/>
</dbReference>
<dbReference type="Pfam" id="PF00076">
    <property type="entry name" value="RRM_1"/>
    <property type="match status" value="1"/>
</dbReference>
<keyword evidence="6" id="KW-1185">Reference proteome</keyword>
<dbReference type="SUPFAM" id="SSF54928">
    <property type="entry name" value="RNA-binding domain, RBD"/>
    <property type="match status" value="1"/>
</dbReference>
<proteinExistence type="predicted"/>
<feature type="region of interest" description="Disordered" evidence="3">
    <location>
        <begin position="1"/>
        <end position="76"/>
    </location>
</feature>
<dbReference type="InterPro" id="IPR051229">
    <property type="entry name" value="ALYREF_mRNA_export"/>
</dbReference>
<dbReference type="Gene3D" id="3.30.70.330">
    <property type="match status" value="1"/>
</dbReference>
<evidence type="ECO:0000313" key="5">
    <source>
        <dbReference type="EMBL" id="KAG2180951.1"/>
    </source>
</evidence>
<gene>
    <name evidence="5" type="ORF">INT43_008531</name>
</gene>
<dbReference type="EMBL" id="JAEPQZ010000005">
    <property type="protein sequence ID" value="KAG2180951.1"/>
    <property type="molecule type" value="Genomic_DNA"/>
</dbReference>
<dbReference type="AlphaFoldDB" id="A0A8H7UCW1"/>
<dbReference type="InterPro" id="IPR000504">
    <property type="entry name" value="RRM_dom"/>
</dbReference>
<dbReference type="OrthoDB" id="6159137at2759"/>
<organism evidence="5 6">
    <name type="scientific">Mortierella isabellina</name>
    <name type="common">Filamentous fungus</name>
    <name type="synonym">Umbelopsis isabellina</name>
    <dbReference type="NCBI Taxonomy" id="91625"/>
    <lineage>
        <taxon>Eukaryota</taxon>
        <taxon>Fungi</taxon>
        <taxon>Fungi incertae sedis</taxon>
        <taxon>Mucoromycota</taxon>
        <taxon>Mucoromycotina</taxon>
        <taxon>Umbelopsidomycetes</taxon>
        <taxon>Umbelopsidales</taxon>
        <taxon>Umbelopsidaceae</taxon>
        <taxon>Umbelopsis</taxon>
    </lineage>
</organism>